<gene>
    <name evidence="4" type="ORF">RND71_012874</name>
</gene>
<organism evidence="4 5">
    <name type="scientific">Anisodus tanguticus</name>
    <dbReference type="NCBI Taxonomy" id="243964"/>
    <lineage>
        <taxon>Eukaryota</taxon>
        <taxon>Viridiplantae</taxon>
        <taxon>Streptophyta</taxon>
        <taxon>Embryophyta</taxon>
        <taxon>Tracheophyta</taxon>
        <taxon>Spermatophyta</taxon>
        <taxon>Magnoliopsida</taxon>
        <taxon>eudicotyledons</taxon>
        <taxon>Gunneridae</taxon>
        <taxon>Pentapetalae</taxon>
        <taxon>asterids</taxon>
        <taxon>lamiids</taxon>
        <taxon>Solanales</taxon>
        <taxon>Solanaceae</taxon>
        <taxon>Solanoideae</taxon>
        <taxon>Hyoscyameae</taxon>
        <taxon>Anisodus</taxon>
    </lineage>
</organism>
<dbReference type="AlphaFoldDB" id="A0AAE1VHD9"/>
<name>A0AAE1VHD9_9SOLA</name>
<reference evidence="4" key="1">
    <citation type="submission" date="2023-12" db="EMBL/GenBank/DDBJ databases">
        <title>Genome assembly of Anisodus tanguticus.</title>
        <authorList>
            <person name="Wang Y.-J."/>
        </authorList>
    </citation>
    <scope>NUCLEOTIDE SEQUENCE</scope>
    <source>
        <strain evidence="4">KB-2021</strain>
        <tissue evidence="4">Leaf</tissue>
    </source>
</reference>
<sequence>MASTSGTKAEGGPLPRTASRRVSKAPTMVVPAAGEDQNSLDSRFHAFGKAHRMDPTSSGRGGVHQFKTYLLLRLEREEEETQPQLARNGPREIQKFYPNFYEKNIRDGHQTKKP</sequence>
<dbReference type="EMBL" id="JAVYJV010000006">
    <property type="protein sequence ID" value="KAK4369082.1"/>
    <property type="molecule type" value="Genomic_DNA"/>
</dbReference>
<keyword evidence="5" id="KW-1185">Reference proteome</keyword>
<dbReference type="Proteomes" id="UP001291623">
    <property type="component" value="Unassembled WGS sequence"/>
</dbReference>
<evidence type="ECO:0000313" key="5">
    <source>
        <dbReference type="Proteomes" id="UP001291623"/>
    </source>
</evidence>
<keyword evidence="2" id="KW-0472">Membrane</keyword>
<evidence type="ECO:0000256" key="3">
    <source>
        <dbReference type="SAM" id="MobiDB-lite"/>
    </source>
</evidence>
<protein>
    <submittedName>
        <fullName evidence="4">Uncharacterized protein</fullName>
    </submittedName>
</protein>
<proteinExistence type="predicted"/>
<evidence type="ECO:0000256" key="2">
    <source>
        <dbReference type="ARBA" id="ARBA00023136"/>
    </source>
</evidence>
<accession>A0AAE1VHD9</accession>
<feature type="region of interest" description="Disordered" evidence="3">
    <location>
        <begin position="79"/>
        <end position="114"/>
    </location>
</feature>
<dbReference type="InterPro" id="IPR023175">
    <property type="entry name" value="Vta1/CALS_N_sf"/>
</dbReference>
<evidence type="ECO:0000256" key="1">
    <source>
        <dbReference type="ARBA" id="ARBA00004308"/>
    </source>
</evidence>
<evidence type="ECO:0000313" key="4">
    <source>
        <dbReference type="EMBL" id="KAK4369082.1"/>
    </source>
</evidence>
<feature type="compositionally biased region" description="Basic and acidic residues" evidence="3">
    <location>
        <begin position="103"/>
        <end position="114"/>
    </location>
</feature>
<comment type="subcellular location">
    <subcellularLocation>
        <location evidence="1">Endomembrane system</location>
    </subcellularLocation>
</comment>
<comment type="caution">
    <text evidence="4">The sequence shown here is derived from an EMBL/GenBank/DDBJ whole genome shotgun (WGS) entry which is preliminary data.</text>
</comment>
<dbReference type="Gene3D" id="1.25.40.270">
    <property type="entry name" value="Vacuolar protein sorting-associated protein vta1"/>
    <property type="match status" value="1"/>
</dbReference>
<feature type="region of interest" description="Disordered" evidence="3">
    <location>
        <begin position="1"/>
        <end position="37"/>
    </location>
</feature>
<dbReference type="GO" id="GO:0012505">
    <property type="term" value="C:endomembrane system"/>
    <property type="evidence" value="ECO:0007669"/>
    <property type="project" value="UniProtKB-SubCell"/>
</dbReference>